<dbReference type="AlphaFoldDB" id="A0A401YK57"/>
<feature type="domain" description="NAD-dependent epimerase/dehydratase" evidence="1">
    <location>
        <begin position="9"/>
        <end position="216"/>
    </location>
</feature>
<dbReference type="PANTHER" id="PTHR48079">
    <property type="entry name" value="PROTEIN YEEZ"/>
    <property type="match status" value="1"/>
</dbReference>
<comment type="caution">
    <text evidence="2">The sequence shown here is derived from an EMBL/GenBank/DDBJ whole genome shotgun (WGS) entry which is preliminary data.</text>
</comment>
<dbReference type="InterPro" id="IPR001509">
    <property type="entry name" value="Epimerase_deHydtase"/>
</dbReference>
<dbReference type="RefSeq" id="WP_126637100.1">
    <property type="nucleotide sequence ID" value="NZ_BIFH01000016.1"/>
</dbReference>
<dbReference type="SUPFAM" id="SSF51735">
    <property type="entry name" value="NAD(P)-binding Rossmann-fold domains"/>
    <property type="match status" value="1"/>
</dbReference>
<reference evidence="2 3" key="1">
    <citation type="submission" date="2018-12" db="EMBL/GenBank/DDBJ databases">
        <title>Draft genome sequence of Embleya hyalina NBRC 13850T.</title>
        <authorList>
            <person name="Komaki H."/>
            <person name="Hosoyama A."/>
            <person name="Kimura A."/>
            <person name="Ichikawa N."/>
            <person name="Tamura T."/>
        </authorList>
    </citation>
    <scope>NUCLEOTIDE SEQUENCE [LARGE SCALE GENOMIC DNA]</scope>
    <source>
        <strain evidence="2 3">NBRC 13850</strain>
    </source>
</reference>
<gene>
    <name evidence="2" type="ORF">EHYA_02663</name>
</gene>
<dbReference type="EMBL" id="BIFH01000016">
    <property type="protein sequence ID" value="GCD94994.1"/>
    <property type="molecule type" value="Genomic_DNA"/>
</dbReference>
<dbReference type="GO" id="GO:0004029">
    <property type="term" value="F:aldehyde dehydrogenase (NAD+) activity"/>
    <property type="evidence" value="ECO:0007669"/>
    <property type="project" value="TreeGrafter"/>
</dbReference>
<sequence>MSTASELHVVLGAGGAVGATLVDELHARGRRIRAVNRSGGLTVPEGVEVVRGDVTTPDGATAACAGAAVVYHCAAPAYTAWASEFPALTDAIRRGAAAAGAKLVFADNLYMYGPVGTAMTEDMPHAAAYPKGRVRAAMARALLAAHEAGELRVAIGRASDYFGPRGVNSTVGDTVFGAAVRGKVVRWVGPLDQPHSFSYLPDFAKGLAVLGEDARADGRAWHVPTAEPLTGERFLALLFTELGRPGKSAAVSHTAQRLLGLVNPTVRALGETWYQRDRPFTVDSTAFTDTFGPLPPTPHTTAIGETLSWFRETTT</sequence>
<dbReference type="PANTHER" id="PTHR48079:SF6">
    <property type="entry name" value="NAD(P)-BINDING DOMAIN-CONTAINING PROTEIN-RELATED"/>
    <property type="match status" value="1"/>
</dbReference>
<accession>A0A401YK57</accession>
<name>A0A401YK57_9ACTN</name>
<organism evidence="2 3">
    <name type="scientific">Embleya hyalina</name>
    <dbReference type="NCBI Taxonomy" id="516124"/>
    <lineage>
        <taxon>Bacteria</taxon>
        <taxon>Bacillati</taxon>
        <taxon>Actinomycetota</taxon>
        <taxon>Actinomycetes</taxon>
        <taxon>Kitasatosporales</taxon>
        <taxon>Streptomycetaceae</taxon>
        <taxon>Embleya</taxon>
    </lineage>
</organism>
<dbReference type="Gene3D" id="3.40.50.720">
    <property type="entry name" value="NAD(P)-binding Rossmann-like Domain"/>
    <property type="match status" value="1"/>
</dbReference>
<dbReference type="OrthoDB" id="8205493at2"/>
<dbReference type="Proteomes" id="UP000286931">
    <property type="component" value="Unassembled WGS sequence"/>
</dbReference>
<dbReference type="Pfam" id="PF01370">
    <property type="entry name" value="Epimerase"/>
    <property type="match status" value="1"/>
</dbReference>
<evidence type="ECO:0000313" key="2">
    <source>
        <dbReference type="EMBL" id="GCD94994.1"/>
    </source>
</evidence>
<evidence type="ECO:0000259" key="1">
    <source>
        <dbReference type="Pfam" id="PF01370"/>
    </source>
</evidence>
<dbReference type="InterPro" id="IPR051783">
    <property type="entry name" value="NAD(P)-dependent_oxidoreduct"/>
</dbReference>
<evidence type="ECO:0000313" key="3">
    <source>
        <dbReference type="Proteomes" id="UP000286931"/>
    </source>
</evidence>
<protein>
    <recommendedName>
        <fullName evidence="1">NAD-dependent epimerase/dehydratase domain-containing protein</fullName>
    </recommendedName>
</protein>
<dbReference type="GO" id="GO:0005737">
    <property type="term" value="C:cytoplasm"/>
    <property type="evidence" value="ECO:0007669"/>
    <property type="project" value="TreeGrafter"/>
</dbReference>
<keyword evidence="3" id="KW-1185">Reference proteome</keyword>
<proteinExistence type="predicted"/>
<dbReference type="InterPro" id="IPR036291">
    <property type="entry name" value="NAD(P)-bd_dom_sf"/>
</dbReference>